<dbReference type="SMART" id="SM00184">
    <property type="entry name" value="RING"/>
    <property type="match status" value="1"/>
</dbReference>
<feature type="domain" description="RING-type" evidence="5">
    <location>
        <begin position="4"/>
        <end position="48"/>
    </location>
</feature>
<evidence type="ECO:0000256" key="1">
    <source>
        <dbReference type="ARBA" id="ARBA00022723"/>
    </source>
</evidence>
<dbReference type="EMBL" id="MK805195">
    <property type="protein sequence ID" value="QIE48468.1"/>
    <property type="molecule type" value="mRNA"/>
</dbReference>
<dbReference type="AlphaFoldDB" id="A0A6G6FQB4"/>
<keyword evidence="3" id="KW-0862">Zinc</keyword>
<dbReference type="InterPro" id="IPR013083">
    <property type="entry name" value="Znf_RING/FYVE/PHD"/>
</dbReference>
<evidence type="ECO:0000259" key="5">
    <source>
        <dbReference type="PROSITE" id="PS50089"/>
    </source>
</evidence>
<dbReference type="Pfam" id="PF13445">
    <property type="entry name" value="zf-RING_UBOX"/>
    <property type="match status" value="1"/>
</dbReference>
<sequence>MPTCIVCLETLKNPAALPCGHVFCYDCVIRLIRSVTPYTPDHHCPTCKQLYTISCADPNLVPHHLKHHVTPSVRKLHLEYSTPIPAKMPVTTAECGRLLAENASLRTCSLVWRKRAAVHATATMAFVGLARLARDYGMKMKKERDEFEQKYNELKKLYDERLSVHDRLRIAL</sequence>
<accession>A0A6G6FQB4</accession>
<dbReference type="PROSITE" id="PS50089">
    <property type="entry name" value="ZF_RING_2"/>
    <property type="match status" value="1"/>
</dbReference>
<dbReference type="Gene3D" id="3.30.40.10">
    <property type="entry name" value="Zinc/RING finger domain, C3HC4 (zinc finger)"/>
    <property type="match status" value="1"/>
</dbReference>
<protein>
    <recommendedName>
        <fullName evidence="5">RING-type domain-containing protein</fullName>
    </recommendedName>
</protein>
<evidence type="ECO:0000256" key="2">
    <source>
        <dbReference type="ARBA" id="ARBA00022771"/>
    </source>
</evidence>
<evidence type="ECO:0000313" key="6">
    <source>
        <dbReference type="EMBL" id="QIE48468.1"/>
    </source>
</evidence>
<dbReference type="OrthoDB" id="6270329at2759"/>
<organism evidence="6">
    <name type="scientific">Trametes gibbosa</name>
    <dbReference type="NCBI Taxonomy" id="160864"/>
    <lineage>
        <taxon>Eukaryota</taxon>
        <taxon>Fungi</taxon>
        <taxon>Dikarya</taxon>
        <taxon>Basidiomycota</taxon>
        <taxon>Agaricomycotina</taxon>
        <taxon>Agaricomycetes</taxon>
        <taxon>Polyporales</taxon>
        <taxon>Polyporaceae</taxon>
        <taxon>Trametes</taxon>
    </lineage>
</organism>
<dbReference type="PROSITE" id="PS00518">
    <property type="entry name" value="ZF_RING_1"/>
    <property type="match status" value="1"/>
</dbReference>
<dbReference type="GO" id="GO:0008270">
    <property type="term" value="F:zinc ion binding"/>
    <property type="evidence" value="ECO:0007669"/>
    <property type="project" value="UniProtKB-KW"/>
</dbReference>
<proteinExistence type="evidence at transcript level"/>
<dbReference type="InterPro" id="IPR017907">
    <property type="entry name" value="Znf_RING_CS"/>
</dbReference>
<name>A0A6G6FQB4_9APHY</name>
<dbReference type="InterPro" id="IPR027370">
    <property type="entry name" value="Znf-RING_euk"/>
</dbReference>
<keyword evidence="2 4" id="KW-0863">Zinc-finger</keyword>
<dbReference type="SUPFAM" id="SSF57850">
    <property type="entry name" value="RING/U-box"/>
    <property type="match status" value="1"/>
</dbReference>
<evidence type="ECO:0000256" key="3">
    <source>
        <dbReference type="ARBA" id="ARBA00022833"/>
    </source>
</evidence>
<keyword evidence="1" id="KW-0479">Metal-binding</keyword>
<dbReference type="CDD" id="cd16449">
    <property type="entry name" value="RING-HC"/>
    <property type="match status" value="1"/>
</dbReference>
<reference evidence="6" key="1">
    <citation type="journal article" date="2019" name="J. For. Res.">
        <title>Expression and analysis of zinc finger family gene in Lenzites gibbosa.</title>
        <authorList>
            <person name="Zhang J."/>
            <person name="Chi Y."/>
            <person name="Li S."/>
            <person name="Zhang J."/>
            <person name="Chen J."/>
        </authorList>
    </citation>
    <scope>NUCLEOTIDE SEQUENCE</scope>
    <source>
        <strain evidence="6">ZnF61</strain>
    </source>
</reference>
<evidence type="ECO:0000256" key="4">
    <source>
        <dbReference type="PROSITE-ProRule" id="PRU00175"/>
    </source>
</evidence>
<dbReference type="InterPro" id="IPR001841">
    <property type="entry name" value="Znf_RING"/>
</dbReference>